<dbReference type="GO" id="GO:0004520">
    <property type="term" value="F:DNA endonuclease activity"/>
    <property type="evidence" value="ECO:0007669"/>
    <property type="project" value="TreeGrafter"/>
</dbReference>
<dbReference type="InterPro" id="IPR002625">
    <property type="entry name" value="Smr_dom"/>
</dbReference>
<dbReference type="Proteomes" id="UP000240987">
    <property type="component" value="Unassembled WGS sequence"/>
</dbReference>
<accession>A0A2T3J6K0</accession>
<gene>
    <name evidence="2" type="primary">smrA</name>
    <name evidence="2" type="ORF">C9J12_27920</name>
</gene>
<dbReference type="NCBIfam" id="NF033154">
    <property type="entry name" value="endonuc_SmrA"/>
    <property type="match status" value="1"/>
</dbReference>
<keyword evidence="2" id="KW-0378">Hydrolase</keyword>
<evidence type="ECO:0000313" key="2">
    <source>
        <dbReference type="EMBL" id="PSU43651.1"/>
    </source>
</evidence>
<evidence type="ECO:0000259" key="1">
    <source>
        <dbReference type="PROSITE" id="PS50828"/>
    </source>
</evidence>
<sequence length="193" mass="22491">MSDNNELDLFREMMADVSPLEQDQVEITQKHQITETHLARQIAAQTLTESDPEYLSLDNVIMRKPEDIIEFKRDGVQEGVFKKLRLGKYEIQARLDLHRKTLKQARDEILQFLKQCQRMDIRTAVIIHGKGERSDPPAMMKSHVATWLEQISDIMCFHSALRQHGGNGATYVMLKKSPAKKLDNREKHQKRQR</sequence>
<dbReference type="AlphaFoldDB" id="A0A2T3J6K0"/>
<dbReference type="PROSITE" id="PS50828">
    <property type="entry name" value="SMR"/>
    <property type="match status" value="1"/>
</dbReference>
<evidence type="ECO:0000313" key="3">
    <source>
        <dbReference type="Proteomes" id="UP000240987"/>
    </source>
</evidence>
<dbReference type="SMART" id="SM00463">
    <property type="entry name" value="SMR"/>
    <property type="match status" value="1"/>
</dbReference>
<protein>
    <submittedName>
        <fullName evidence="2">DNA endonuclease SmrA</fullName>
    </submittedName>
</protein>
<organism evidence="2 3">
    <name type="scientific">Photobacterium frigidiphilum</name>
    <dbReference type="NCBI Taxonomy" id="264736"/>
    <lineage>
        <taxon>Bacteria</taxon>
        <taxon>Pseudomonadati</taxon>
        <taxon>Pseudomonadota</taxon>
        <taxon>Gammaproteobacteria</taxon>
        <taxon>Vibrionales</taxon>
        <taxon>Vibrionaceae</taxon>
        <taxon>Photobacterium</taxon>
    </lineage>
</organism>
<dbReference type="InterPro" id="IPR047688">
    <property type="entry name" value="Endonuc_SmrA"/>
</dbReference>
<dbReference type="PANTHER" id="PTHR35562:SF2">
    <property type="entry name" value="DNA ENDONUCLEASE SMRA-RELATED"/>
    <property type="match status" value="1"/>
</dbReference>
<dbReference type="OrthoDB" id="9808881at2"/>
<feature type="domain" description="Smr" evidence="1">
    <location>
        <begin position="95"/>
        <end position="175"/>
    </location>
</feature>
<name>A0A2T3J6K0_9GAMM</name>
<proteinExistence type="predicted"/>
<dbReference type="RefSeq" id="WP_107246305.1">
    <property type="nucleotide sequence ID" value="NZ_PYMJ01000055.1"/>
</dbReference>
<dbReference type="InterPro" id="IPR036063">
    <property type="entry name" value="Smr_dom_sf"/>
</dbReference>
<dbReference type="SUPFAM" id="SSF160443">
    <property type="entry name" value="SMR domain-like"/>
    <property type="match status" value="1"/>
</dbReference>
<keyword evidence="2" id="KW-0255">Endonuclease</keyword>
<keyword evidence="3" id="KW-1185">Reference proteome</keyword>
<comment type="caution">
    <text evidence="2">The sequence shown here is derived from an EMBL/GenBank/DDBJ whole genome shotgun (WGS) entry which is preliminary data.</text>
</comment>
<reference evidence="2 3" key="1">
    <citation type="submission" date="2018-01" db="EMBL/GenBank/DDBJ databases">
        <title>Whole genome sequencing of Histamine producing bacteria.</title>
        <authorList>
            <person name="Butler K."/>
        </authorList>
    </citation>
    <scope>NUCLEOTIDE SEQUENCE [LARGE SCALE GENOMIC DNA]</scope>
    <source>
        <strain evidence="2 3">JCM 12947</strain>
    </source>
</reference>
<keyword evidence="2" id="KW-0540">Nuclease</keyword>
<dbReference type="PANTHER" id="PTHR35562">
    <property type="entry name" value="DNA ENDONUCLEASE SMRA-RELATED"/>
    <property type="match status" value="1"/>
</dbReference>
<dbReference type="Gene3D" id="3.30.1370.110">
    <property type="match status" value="1"/>
</dbReference>
<dbReference type="Pfam" id="PF01713">
    <property type="entry name" value="Smr"/>
    <property type="match status" value="1"/>
</dbReference>
<dbReference type="EMBL" id="PYMJ01000055">
    <property type="protein sequence ID" value="PSU43651.1"/>
    <property type="molecule type" value="Genomic_DNA"/>
</dbReference>